<protein>
    <submittedName>
        <fullName evidence="1">Uncharacterized protein</fullName>
    </submittedName>
</protein>
<evidence type="ECO:0000313" key="2">
    <source>
        <dbReference type="Proteomes" id="UP000675880"/>
    </source>
</evidence>
<gene>
    <name evidence="1" type="ORF">NSPZN2_70208</name>
</gene>
<proteinExistence type="predicted"/>
<reference evidence="1 2" key="1">
    <citation type="submission" date="2021-02" db="EMBL/GenBank/DDBJ databases">
        <authorList>
            <person name="Han P."/>
        </authorList>
    </citation>
    <scope>NUCLEOTIDE SEQUENCE [LARGE SCALE GENOMIC DNA]</scope>
    <source>
        <strain evidence="1">Candidatus Nitrospira sp. ZN2</strain>
    </source>
</reference>
<comment type="caution">
    <text evidence="1">The sequence shown here is derived from an EMBL/GenBank/DDBJ whole genome shotgun (WGS) entry which is preliminary data.</text>
</comment>
<organism evidence="1 2">
    <name type="scientific">Nitrospira defluvii</name>
    <dbReference type="NCBI Taxonomy" id="330214"/>
    <lineage>
        <taxon>Bacteria</taxon>
        <taxon>Pseudomonadati</taxon>
        <taxon>Nitrospirota</taxon>
        <taxon>Nitrospiria</taxon>
        <taxon>Nitrospirales</taxon>
        <taxon>Nitrospiraceae</taxon>
        <taxon>Nitrospira</taxon>
    </lineage>
</organism>
<keyword evidence="2" id="KW-1185">Reference proteome</keyword>
<accession>A0ABM8SAR7</accession>
<dbReference type="EMBL" id="CAJNBJ010000020">
    <property type="protein sequence ID" value="CAE6798450.1"/>
    <property type="molecule type" value="Genomic_DNA"/>
</dbReference>
<evidence type="ECO:0000313" key="1">
    <source>
        <dbReference type="EMBL" id="CAE6798450.1"/>
    </source>
</evidence>
<sequence>MDVTGSYGRLTQPFICSSPARMKEGPASVKTRAPPLTSYSMSSHFTPAAAHVLANADRSRWASSGPP</sequence>
<name>A0ABM8SAR7_9BACT</name>
<dbReference type="Proteomes" id="UP000675880">
    <property type="component" value="Unassembled WGS sequence"/>
</dbReference>